<dbReference type="InterPro" id="IPR013343">
    <property type="entry name" value="CRISPR-assoc_prot_Cas4"/>
</dbReference>
<comment type="cofactor">
    <cofactor evidence="1">
        <name>[4Fe-4S] cluster</name>
        <dbReference type="ChEBI" id="CHEBI:49883"/>
    </cofactor>
</comment>
<keyword evidence="5 13" id="KW-0540">Nuclease</keyword>
<evidence type="ECO:0000256" key="7">
    <source>
        <dbReference type="ARBA" id="ARBA00022801"/>
    </source>
</evidence>
<dbReference type="CDD" id="cd09637">
    <property type="entry name" value="Cas4_I-A_I-B_I-C_I-D_II-B"/>
    <property type="match status" value="1"/>
</dbReference>
<evidence type="ECO:0000313" key="15">
    <source>
        <dbReference type="EMBL" id="ACO79322.1"/>
    </source>
</evidence>
<evidence type="ECO:0000256" key="6">
    <source>
        <dbReference type="ARBA" id="ARBA00022723"/>
    </source>
</evidence>
<dbReference type="PANTHER" id="PTHR36531:SF6">
    <property type="entry name" value="DNA REPLICATION ATP-DEPENDENT HELICASE_NUCLEASE DNA2"/>
    <property type="match status" value="1"/>
</dbReference>
<comment type="function">
    <text evidence="13">CRISPR (clustered regularly interspaced short palindromic repeat) is an adaptive immune system that provides protection against mobile genetic elements (viruses, transposable elements and conjugative plasmids). CRISPR clusters contain sequences complementary to antecedent mobile elements and target invading nucleic acids. CRISPR clusters are transcribed and processed into CRISPR RNA (crRNA).</text>
</comment>
<keyword evidence="12 13" id="KW-0464">Manganese</keyword>
<evidence type="ECO:0000256" key="12">
    <source>
        <dbReference type="ARBA" id="ARBA00023211"/>
    </source>
</evidence>
<comment type="similarity">
    <text evidence="2 13">Belongs to the CRISPR-associated exonuclease Cas4 family.</text>
</comment>
<comment type="cofactor">
    <cofactor evidence="13">
        <name>iron-sulfur cluster</name>
        <dbReference type="ChEBI" id="CHEBI:30408"/>
    </cofactor>
</comment>
<dbReference type="GO" id="GO:0051607">
    <property type="term" value="P:defense response to virus"/>
    <property type="evidence" value="ECO:0007669"/>
    <property type="project" value="UniProtKB-KW"/>
</dbReference>
<evidence type="ECO:0000256" key="11">
    <source>
        <dbReference type="ARBA" id="ARBA00023118"/>
    </source>
</evidence>
<comment type="cofactor">
    <cofactor evidence="13">
        <name>Mg(2+)</name>
        <dbReference type="ChEBI" id="CHEBI:18420"/>
    </cofactor>
    <cofactor evidence="13">
        <name>Mn(2+)</name>
        <dbReference type="ChEBI" id="CHEBI:29035"/>
    </cofactor>
    <text evidence="13">Mg(2+) or Mn(2+) required for ssDNA cleavage activity.</text>
</comment>
<evidence type="ECO:0000256" key="2">
    <source>
        <dbReference type="ARBA" id="ARBA00009189"/>
    </source>
</evidence>
<dbReference type="Proteomes" id="UP000002424">
    <property type="component" value="Chromosome"/>
</dbReference>
<protein>
    <recommendedName>
        <fullName evidence="4 13">CRISPR-associated exonuclease Cas4</fullName>
        <ecNumber evidence="3 13">3.1.12.1</ecNumber>
    </recommendedName>
</protein>
<evidence type="ECO:0000256" key="5">
    <source>
        <dbReference type="ARBA" id="ARBA00022722"/>
    </source>
</evidence>
<evidence type="ECO:0000256" key="8">
    <source>
        <dbReference type="ARBA" id="ARBA00022839"/>
    </source>
</evidence>
<keyword evidence="11 13" id="KW-0051">Antiviral defense</keyword>
<keyword evidence="9 13" id="KW-0408">Iron</keyword>
<evidence type="ECO:0000256" key="3">
    <source>
        <dbReference type="ARBA" id="ARBA00012768"/>
    </source>
</evidence>
<evidence type="ECO:0000256" key="4">
    <source>
        <dbReference type="ARBA" id="ARBA00020049"/>
    </source>
</evidence>
<dbReference type="PANTHER" id="PTHR36531">
    <property type="entry name" value="CRISPR-ASSOCIATED EXONUCLEASE CAS4"/>
    <property type="match status" value="1"/>
</dbReference>
<accession>C1DNW9</accession>
<gene>
    <name evidence="15" type="primary">cas4</name>
    <name evidence="15" type="ordered locus">Avin_31590</name>
</gene>
<evidence type="ECO:0000256" key="13">
    <source>
        <dbReference type="RuleBase" id="RU365022"/>
    </source>
</evidence>
<evidence type="ECO:0000256" key="10">
    <source>
        <dbReference type="ARBA" id="ARBA00023014"/>
    </source>
</evidence>
<keyword evidence="6 13" id="KW-0479">Metal-binding</keyword>
<dbReference type="GO" id="GO:0004527">
    <property type="term" value="F:exonuclease activity"/>
    <property type="evidence" value="ECO:0007669"/>
    <property type="project" value="UniProtKB-KW"/>
</dbReference>
<dbReference type="EC" id="3.1.12.1" evidence="3 13"/>
<dbReference type="GO" id="GO:0051536">
    <property type="term" value="F:iron-sulfur cluster binding"/>
    <property type="evidence" value="ECO:0007669"/>
    <property type="project" value="UniProtKB-KW"/>
</dbReference>
<dbReference type="STRING" id="322710.Avin_31590"/>
<dbReference type="eggNOG" id="COG1468">
    <property type="taxonomic scope" value="Bacteria"/>
</dbReference>
<keyword evidence="7 13" id="KW-0378">Hydrolase</keyword>
<dbReference type="HOGENOM" id="CLU_102055_1_1_6"/>
<evidence type="ECO:0000259" key="14">
    <source>
        <dbReference type="Pfam" id="PF01930"/>
    </source>
</evidence>
<reference evidence="15 16" key="1">
    <citation type="journal article" date="2009" name="J. Bacteriol.">
        <title>Genome sequence of Azotobacter vinelandii, an obligate aerobe specialized to support diverse anaerobic metabolic processes.</title>
        <authorList>
            <person name="Setubal J.C."/>
            <person name="dos Santos P."/>
            <person name="Goldman B.S."/>
            <person name="Ertesvag H."/>
            <person name="Espin G."/>
            <person name="Rubio L.M."/>
            <person name="Valla S."/>
            <person name="Almeida N.F."/>
            <person name="Balasubramanian D."/>
            <person name="Cromes L."/>
            <person name="Curatti L."/>
            <person name="Du Z."/>
            <person name="Godsy E."/>
            <person name="Goodner B."/>
            <person name="Hellner-Burris K."/>
            <person name="Hernandez J.A."/>
            <person name="Houmiel K."/>
            <person name="Imperial J."/>
            <person name="Kennedy C."/>
            <person name="Larson T.J."/>
            <person name="Latreille P."/>
            <person name="Ligon L.S."/>
            <person name="Lu J."/>
            <person name="Maerk M."/>
            <person name="Miller N.M."/>
            <person name="Norton S."/>
            <person name="O'Carroll I.P."/>
            <person name="Paulsen I."/>
            <person name="Raulfs E.C."/>
            <person name="Roemer R."/>
            <person name="Rosser J."/>
            <person name="Segura D."/>
            <person name="Slater S."/>
            <person name="Stricklin S.L."/>
            <person name="Studholme D.J."/>
            <person name="Sun J."/>
            <person name="Viana C.J."/>
            <person name="Wallin E."/>
            <person name="Wang B."/>
            <person name="Wheeler C."/>
            <person name="Zhu H."/>
            <person name="Dean D.R."/>
            <person name="Dixon R."/>
            <person name="Wood D."/>
        </authorList>
    </citation>
    <scope>NUCLEOTIDE SEQUENCE [LARGE SCALE GENOMIC DNA]</scope>
    <source>
        <strain evidence="16">DJ / ATCC BAA-1303</strain>
    </source>
</reference>
<feature type="domain" description="DUF83" evidence="14">
    <location>
        <begin position="5"/>
        <end position="179"/>
    </location>
</feature>
<evidence type="ECO:0000313" key="16">
    <source>
        <dbReference type="Proteomes" id="UP000002424"/>
    </source>
</evidence>
<dbReference type="Pfam" id="PF01930">
    <property type="entry name" value="Cas_Cas4"/>
    <property type="match status" value="1"/>
</dbReference>
<dbReference type="EnsemblBacteria" id="ACO79322">
    <property type="protein sequence ID" value="ACO79322"/>
    <property type="gene ID" value="Avin_31590"/>
</dbReference>
<dbReference type="EMBL" id="CP001157">
    <property type="protein sequence ID" value="ACO79322.1"/>
    <property type="molecule type" value="Genomic_DNA"/>
</dbReference>
<dbReference type="KEGG" id="avn:Avin_31590"/>
<dbReference type="InterPro" id="IPR022765">
    <property type="entry name" value="Dna2/Cas4_DUF83"/>
</dbReference>
<dbReference type="Gene3D" id="3.90.320.10">
    <property type="match status" value="1"/>
</dbReference>
<keyword evidence="16" id="KW-1185">Reference proteome</keyword>
<sequence length="199" mass="22821">MIPLSALQHYLYCPRQCALIHVEQQWAENRQTAEGRLLHQRADQPQTEQRHGVRTVTAMPLACPELGISGIADVVEFHGEQPFPVEYKRGRPKAHRADEVQLCAQALCLEAMLGRPVPEGALFYGKTRRRKAVVFDVTLRSLTLDTIAETRNLLNGWRTPMAEYQPRRCDACSLIELCQPRLLRRQQSVGQWLRQQIKD</sequence>
<name>C1DNW9_AZOVD</name>
<evidence type="ECO:0000256" key="9">
    <source>
        <dbReference type="ARBA" id="ARBA00023004"/>
    </source>
</evidence>
<proteinExistence type="inferred from homology"/>
<dbReference type="InterPro" id="IPR051827">
    <property type="entry name" value="Cas4_exonuclease"/>
</dbReference>
<dbReference type="GO" id="GO:0046872">
    <property type="term" value="F:metal ion binding"/>
    <property type="evidence" value="ECO:0007669"/>
    <property type="project" value="UniProtKB-KW"/>
</dbReference>
<dbReference type="InterPro" id="IPR011604">
    <property type="entry name" value="PDDEXK-like_dom_sf"/>
</dbReference>
<keyword evidence="8 13" id="KW-0269">Exonuclease</keyword>
<dbReference type="NCBIfam" id="TIGR00372">
    <property type="entry name" value="cas4"/>
    <property type="match status" value="1"/>
</dbReference>
<keyword evidence="10 13" id="KW-0411">Iron-sulfur</keyword>
<dbReference type="AlphaFoldDB" id="C1DNW9"/>
<dbReference type="OrthoDB" id="9781776at2"/>
<evidence type="ECO:0000256" key="1">
    <source>
        <dbReference type="ARBA" id="ARBA00001966"/>
    </source>
</evidence>
<organism evidence="15 16">
    <name type="scientific">Azotobacter vinelandii (strain DJ / ATCC BAA-1303)</name>
    <dbReference type="NCBI Taxonomy" id="322710"/>
    <lineage>
        <taxon>Bacteria</taxon>
        <taxon>Pseudomonadati</taxon>
        <taxon>Pseudomonadota</taxon>
        <taxon>Gammaproteobacteria</taxon>
        <taxon>Pseudomonadales</taxon>
        <taxon>Pseudomonadaceae</taxon>
        <taxon>Azotobacter</taxon>
    </lineage>
</organism>